<dbReference type="InterPro" id="IPR007404">
    <property type="entry name" value="YdjM-like"/>
</dbReference>
<keyword evidence="1" id="KW-0732">Signal</keyword>
<organism evidence="2 3">
    <name type="scientific">Teichococcus globiformis</name>
    <dbReference type="NCBI Taxonomy" id="2307229"/>
    <lineage>
        <taxon>Bacteria</taxon>
        <taxon>Pseudomonadati</taxon>
        <taxon>Pseudomonadota</taxon>
        <taxon>Alphaproteobacteria</taxon>
        <taxon>Acetobacterales</taxon>
        <taxon>Roseomonadaceae</taxon>
        <taxon>Roseomonas</taxon>
    </lineage>
</organism>
<evidence type="ECO:0000313" key="2">
    <source>
        <dbReference type="EMBL" id="MFC3124058.1"/>
    </source>
</evidence>
<sequence length="193" mass="20136">MMAGSHVALGAAAWLAAAPLFAQPAVAPLPLAVAALGALMPDIDHPSSWVGKRCRPFSLLLTRLLGHRGATHSLLAAAACFWLLLRPELPLTLSAPFVVGYLSHLGADLLTPGGLRLAWPLKGTWSLPLCRTGSAFEPLLVAIILSWAWSGADGMERMKAGLRELGVCELPFQTPGLCSPGPAGARLAAVARP</sequence>
<keyword evidence="2" id="KW-0378">Hydrolase</keyword>
<dbReference type="GO" id="GO:0016787">
    <property type="term" value="F:hydrolase activity"/>
    <property type="evidence" value="ECO:0007669"/>
    <property type="project" value="UniProtKB-KW"/>
</dbReference>
<dbReference type="EMBL" id="JBHRTN010000004">
    <property type="protein sequence ID" value="MFC3124058.1"/>
    <property type="molecule type" value="Genomic_DNA"/>
</dbReference>
<dbReference type="PANTHER" id="PTHR35531:SF1">
    <property type="entry name" value="INNER MEMBRANE PROTEIN YBCI-RELATED"/>
    <property type="match status" value="1"/>
</dbReference>
<reference evidence="3" key="1">
    <citation type="journal article" date="2019" name="Int. J. Syst. Evol. Microbiol.">
        <title>The Global Catalogue of Microorganisms (GCM) 10K type strain sequencing project: providing services to taxonomists for standard genome sequencing and annotation.</title>
        <authorList>
            <consortium name="The Broad Institute Genomics Platform"/>
            <consortium name="The Broad Institute Genome Sequencing Center for Infectious Disease"/>
            <person name="Wu L."/>
            <person name="Ma J."/>
        </authorList>
    </citation>
    <scope>NUCLEOTIDE SEQUENCE [LARGE SCALE GENOMIC DNA]</scope>
    <source>
        <strain evidence="3">KCTC 52094</strain>
    </source>
</reference>
<gene>
    <name evidence="2" type="ORF">ACFOD4_03205</name>
</gene>
<feature type="signal peptide" evidence="1">
    <location>
        <begin position="1"/>
        <end position="22"/>
    </location>
</feature>
<keyword evidence="3" id="KW-1185">Reference proteome</keyword>
<evidence type="ECO:0000313" key="3">
    <source>
        <dbReference type="Proteomes" id="UP001595593"/>
    </source>
</evidence>
<name>A0ABV7FXQ0_9PROT</name>
<protein>
    <submittedName>
        <fullName evidence="2">Metal-dependent hydrolase</fullName>
    </submittedName>
</protein>
<evidence type="ECO:0000256" key="1">
    <source>
        <dbReference type="SAM" id="SignalP"/>
    </source>
</evidence>
<comment type="caution">
    <text evidence="2">The sequence shown here is derived from an EMBL/GenBank/DDBJ whole genome shotgun (WGS) entry which is preliminary data.</text>
</comment>
<dbReference type="PANTHER" id="PTHR35531">
    <property type="entry name" value="INNER MEMBRANE PROTEIN YBCI-RELATED"/>
    <property type="match status" value="1"/>
</dbReference>
<feature type="chain" id="PRO_5045258567" evidence="1">
    <location>
        <begin position="23"/>
        <end position="193"/>
    </location>
</feature>
<dbReference type="Proteomes" id="UP001595593">
    <property type="component" value="Unassembled WGS sequence"/>
</dbReference>
<proteinExistence type="predicted"/>
<dbReference type="RefSeq" id="WP_379594094.1">
    <property type="nucleotide sequence ID" value="NZ_JBHRTN010000004.1"/>
</dbReference>
<accession>A0ABV7FXQ0</accession>
<dbReference type="Pfam" id="PF04307">
    <property type="entry name" value="YdjM"/>
    <property type="match status" value="1"/>
</dbReference>